<dbReference type="Pfam" id="PF02661">
    <property type="entry name" value="Fic"/>
    <property type="match status" value="1"/>
</dbReference>
<dbReference type="NCBIfam" id="TIGR01550">
    <property type="entry name" value="DOC_P1"/>
    <property type="match status" value="1"/>
</dbReference>
<dbReference type="SUPFAM" id="SSF140931">
    <property type="entry name" value="Fic-like"/>
    <property type="match status" value="1"/>
</dbReference>
<dbReference type="GO" id="GO:0016301">
    <property type="term" value="F:kinase activity"/>
    <property type="evidence" value="ECO:0007669"/>
    <property type="project" value="InterPro"/>
</dbReference>
<dbReference type="InterPro" id="IPR003812">
    <property type="entry name" value="Fido"/>
</dbReference>
<dbReference type="InterPro" id="IPR036597">
    <property type="entry name" value="Fido-like_dom_sf"/>
</dbReference>
<sequence length="148" mass="16922">MMGNRRITFADFEALLKFAQEYHRLKDEPIPSLNNDSRGKIESCLSTPFQIFYGAVAFKGLFKKAAALFYYIAKGHPLANGNKRMACITVGFFLFKNHWYIGATNEDLISLARYTANSHAQDKDECMNRIEQVLRECAERMQPSPTND</sequence>
<accession>A0A6M0IHV9</accession>
<reference evidence="2 3" key="1">
    <citation type="submission" date="2020-02" db="EMBL/GenBank/DDBJ databases">
        <title>Draft genome sequence of two Spirosoma agri KCTC 52727 and Spirosoma terrae KCTC 52035.</title>
        <authorList>
            <person name="Rojas J."/>
            <person name="Ambika Manirajan B."/>
            <person name="Ratering S."/>
            <person name="Suarez C."/>
            <person name="Schnell S."/>
        </authorList>
    </citation>
    <scope>NUCLEOTIDE SEQUENCE [LARGE SCALE GENOMIC DNA]</scope>
    <source>
        <strain evidence="2 3">KCTC 52727</strain>
    </source>
</reference>
<feature type="domain" description="Fido" evidence="1">
    <location>
        <begin position="14"/>
        <end position="136"/>
    </location>
</feature>
<dbReference type="InterPro" id="IPR053737">
    <property type="entry name" value="Type_II_TA_Toxin"/>
</dbReference>
<keyword evidence="3" id="KW-1185">Reference proteome</keyword>
<dbReference type="InterPro" id="IPR006440">
    <property type="entry name" value="Doc"/>
</dbReference>
<name>A0A6M0IHV9_9BACT</name>
<dbReference type="AlphaFoldDB" id="A0A6M0IHV9"/>
<dbReference type="EMBL" id="JAAGNZ010000001">
    <property type="protein sequence ID" value="NEU67764.1"/>
    <property type="molecule type" value="Genomic_DNA"/>
</dbReference>
<evidence type="ECO:0000313" key="3">
    <source>
        <dbReference type="Proteomes" id="UP000477386"/>
    </source>
</evidence>
<protein>
    <submittedName>
        <fullName evidence="2">Type II toxin-antitoxin system death-on-curing family toxin</fullName>
    </submittedName>
</protein>
<dbReference type="Gene3D" id="1.20.120.1870">
    <property type="entry name" value="Fic/DOC protein, Fido domain"/>
    <property type="match status" value="1"/>
</dbReference>
<evidence type="ECO:0000313" key="2">
    <source>
        <dbReference type="EMBL" id="NEU67764.1"/>
    </source>
</evidence>
<proteinExistence type="predicted"/>
<gene>
    <name evidence="2" type="ORF">GK091_12815</name>
</gene>
<dbReference type="Proteomes" id="UP000477386">
    <property type="component" value="Unassembled WGS sequence"/>
</dbReference>
<organism evidence="2 3">
    <name type="scientific">Spirosoma agri</name>
    <dbReference type="NCBI Taxonomy" id="1987381"/>
    <lineage>
        <taxon>Bacteria</taxon>
        <taxon>Pseudomonadati</taxon>
        <taxon>Bacteroidota</taxon>
        <taxon>Cytophagia</taxon>
        <taxon>Cytophagales</taxon>
        <taxon>Cytophagaceae</taxon>
        <taxon>Spirosoma</taxon>
    </lineage>
</organism>
<dbReference type="PROSITE" id="PS51459">
    <property type="entry name" value="FIDO"/>
    <property type="match status" value="1"/>
</dbReference>
<evidence type="ECO:0000259" key="1">
    <source>
        <dbReference type="PROSITE" id="PS51459"/>
    </source>
</evidence>
<comment type="caution">
    <text evidence="2">The sequence shown here is derived from an EMBL/GenBank/DDBJ whole genome shotgun (WGS) entry which is preliminary data.</text>
</comment>